<evidence type="ECO:0000256" key="3">
    <source>
        <dbReference type="ARBA" id="ARBA00023163"/>
    </source>
</evidence>
<dbReference type="SUPFAM" id="SSF116726">
    <property type="entry name" value="TrkA C-terminal domain-like"/>
    <property type="match status" value="1"/>
</dbReference>
<evidence type="ECO:0000256" key="2">
    <source>
        <dbReference type="ARBA" id="ARBA00023125"/>
    </source>
</evidence>
<organism evidence="6 7">
    <name type="scientific">Natranaeroarchaeum sulfidigenes</name>
    <dbReference type="NCBI Taxonomy" id="2784880"/>
    <lineage>
        <taxon>Archaea</taxon>
        <taxon>Methanobacteriati</taxon>
        <taxon>Methanobacteriota</taxon>
        <taxon>Stenosarchaea group</taxon>
        <taxon>Halobacteria</taxon>
        <taxon>Halobacteriales</taxon>
        <taxon>Natronoarchaeaceae</taxon>
        <taxon>Natranaeroarchaeum</taxon>
    </lineage>
</organism>
<dbReference type="Gene3D" id="3.30.70.1450">
    <property type="entry name" value="Regulator of K+ conductance, C-terminal domain"/>
    <property type="match status" value="1"/>
</dbReference>
<evidence type="ECO:0000259" key="4">
    <source>
        <dbReference type="PROSITE" id="PS50956"/>
    </source>
</evidence>
<dbReference type="PROSITE" id="PS51202">
    <property type="entry name" value="RCK_C"/>
    <property type="match status" value="1"/>
</dbReference>
<keyword evidence="1" id="KW-0805">Transcription regulation</keyword>
<evidence type="ECO:0000313" key="7">
    <source>
        <dbReference type="Proteomes" id="UP000663586"/>
    </source>
</evidence>
<dbReference type="Gene3D" id="1.10.10.10">
    <property type="entry name" value="Winged helix-like DNA-binding domain superfamily/Winged helix DNA-binding domain"/>
    <property type="match status" value="1"/>
</dbReference>
<feature type="domain" description="HTH asnC-type" evidence="4">
    <location>
        <begin position="13"/>
        <end position="76"/>
    </location>
</feature>
<dbReference type="Proteomes" id="UP000663586">
    <property type="component" value="Chromosome"/>
</dbReference>
<dbReference type="InterPro" id="IPR036721">
    <property type="entry name" value="RCK_C_sf"/>
</dbReference>
<evidence type="ECO:0000313" key="6">
    <source>
        <dbReference type="EMBL" id="QSG01370.1"/>
    </source>
</evidence>
<dbReference type="PROSITE" id="PS50956">
    <property type="entry name" value="HTH_ASNC_2"/>
    <property type="match status" value="1"/>
</dbReference>
<dbReference type="PANTHER" id="PTHR30154:SF34">
    <property type="entry name" value="TRANSCRIPTIONAL REGULATOR AZLB"/>
    <property type="match status" value="1"/>
</dbReference>
<dbReference type="GO" id="GO:0006813">
    <property type="term" value="P:potassium ion transport"/>
    <property type="evidence" value="ECO:0007669"/>
    <property type="project" value="InterPro"/>
</dbReference>
<accession>A0A897MGU5</accession>
<dbReference type="KEGG" id="hara:AArcS_0130"/>
<dbReference type="AlphaFoldDB" id="A0A897MGU5"/>
<dbReference type="InterPro" id="IPR000485">
    <property type="entry name" value="AsnC-type_HTH_dom"/>
</dbReference>
<dbReference type="InterPro" id="IPR019888">
    <property type="entry name" value="Tscrpt_reg_AsnC-like"/>
</dbReference>
<dbReference type="GO" id="GO:0043565">
    <property type="term" value="F:sequence-specific DNA binding"/>
    <property type="evidence" value="ECO:0007669"/>
    <property type="project" value="InterPro"/>
</dbReference>
<dbReference type="SUPFAM" id="SSF46785">
    <property type="entry name" value="Winged helix' DNA-binding domain"/>
    <property type="match status" value="1"/>
</dbReference>
<dbReference type="GO" id="GO:0008324">
    <property type="term" value="F:monoatomic cation transmembrane transporter activity"/>
    <property type="evidence" value="ECO:0007669"/>
    <property type="project" value="InterPro"/>
</dbReference>
<protein>
    <submittedName>
        <fullName evidence="6">DNA-binding transcriptional regulator, Lrp family</fullName>
    </submittedName>
</protein>
<dbReference type="GO" id="GO:0043200">
    <property type="term" value="P:response to amino acid"/>
    <property type="evidence" value="ECO:0007669"/>
    <property type="project" value="TreeGrafter"/>
</dbReference>
<keyword evidence="2 6" id="KW-0238">DNA-binding</keyword>
<dbReference type="Pfam" id="PF13404">
    <property type="entry name" value="HTH_AsnC-type"/>
    <property type="match status" value="1"/>
</dbReference>
<dbReference type="InterPro" id="IPR036388">
    <property type="entry name" value="WH-like_DNA-bd_sf"/>
</dbReference>
<dbReference type="RefSeq" id="WP_238478501.1">
    <property type="nucleotide sequence ID" value="NZ_CP064786.1"/>
</dbReference>
<dbReference type="GO" id="GO:0005829">
    <property type="term" value="C:cytosol"/>
    <property type="evidence" value="ECO:0007669"/>
    <property type="project" value="TreeGrafter"/>
</dbReference>
<feature type="domain" description="RCK C-terminal" evidence="5">
    <location>
        <begin position="166"/>
        <end position="253"/>
    </location>
</feature>
<dbReference type="InterPro" id="IPR036390">
    <property type="entry name" value="WH_DNA-bd_sf"/>
</dbReference>
<dbReference type="PRINTS" id="PR00033">
    <property type="entry name" value="HTHASNC"/>
</dbReference>
<dbReference type="PROSITE" id="PS00519">
    <property type="entry name" value="HTH_ASNC_1"/>
    <property type="match status" value="1"/>
</dbReference>
<keyword evidence="7" id="KW-1185">Reference proteome</keyword>
<reference evidence="6" key="1">
    <citation type="submission" date="2020-11" db="EMBL/GenBank/DDBJ databases">
        <title>Carbohydrate-dependent, anaerobic sulfur respiration: A novel catabolism in halophilic archaea.</title>
        <authorList>
            <person name="Sorokin D.Y."/>
            <person name="Messina E."/>
            <person name="Smedile F."/>
            <person name="La Cono V."/>
            <person name="Hallsworth J.E."/>
            <person name="Yakimov M.M."/>
        </authorList>
    </citation>
    <scope>NUCLEOTIDE SEQUENCE</scope>
    <source>
        <strain evidence="6">AArc-S</strain>
    </source>
</reference>
<gene>
    <name evidence="6" type="ORF">AArcS_0130</name>
</gene>
<dbReference type="GeneID" id="70683518"/>
<keyword evidence="3" id="KW-0804">Transcription</keyword>
<dbReference type="CDD" id="cd00090">
    <property type="entry name" value="HTH_ARSR"/>
    <property type="match status" value="1"/>
</dbReference>
<dbReference type="InterPro" id="IPR011991">
    <property type="entry name" value="ArsR-like_HTH"/>
</dbReference>
<evidence type="ECO:0000259" key="5">
    <source>
        <dbReference type="PROSITE" id="PS51202"/>
    </source>
</evidence>
<dbReference type="Pfam" id="PF02080">
    <property type="entry name" value="TrkA_C"/>
    <property type="match status" value="1"/>
</dbReference>
<evidence type="ECO:0000256" key="1">
    <source>
        <dbReference type="ARBA" id="ARBA00023015"/>
    </source>
</evidence>
<proteinExistence type="predicted"/>
<dbReference type="EMBL" id="CP064786">
    <property type="protein sequence ID" value="QSG01370.1"/>
    <property type="molecule type" value="Genomic_DNA"/>
</dbReference>
<dbReference type="InterPro" id="IPR006037">
    <property type="entry name" value="RCK_C"/>
</dbReference>
<dbReference type="SMART" id="SM00344">
    <property type="entry name" value="HTH_ASNC"/>
    <property type="match status" value="1"/>
</dbReference>
<dbReference type="InterPro" id="IPR019885">
    <property type="entry name" value="Tscrpt_reg_HTH_AsnC-type_CS"/>
</dbReference>
<dbReference type="PANTHER" id="PTHR30154">
    <property type="entry name" value="LEUCINE-RESPONSIVE REGULATORY PROTEIN"/>
    <property type="match status" value="1"/>
</dbReference>
<name>A0A897MGU5_9EURY</name>
<sequence>MVSGSKHGHDYRLDEIDRLIVHALMTDARSISAPDIADDVNVSAGTIRNRIARLEEHGIVTGYHAAVDFERADGSLTNLFLCNVPFPDIERVTAQSGGIPGVIDIRELMGGRTNLHVLAVGDNTTELRRIGRQLSEIGVEIEDEMLVKDRSRFSYGPFGPEADESVSLADSISLAGGAEVIDIPVDADAPVVGLTVEHAVEEGLLPPEALLVAIERDDETITPHGDTVIQSNDIVTVFSRDPSETVLNGFEVADPVEVDE</sequence>